<evidence type="ECO:0000256" key="2">
    <source>
        <dbReference type="SAM" id="SignalP"/>
    </source>
</evidence>
<feature type="coiled-coil region" evidence="1">
    <location>
        <begin position="116"/>
        <end position="143"/>
    </location>
</feature>
<dbReference type="KEGG" id="lcf:108901125"/>
<evidence type="ECO:0000256" key="1">
    <source>
        <dbReference type="SAM" id="Coils"/>
    </source>
</evidence>
<feature type="chain" id="PRO_5042609959" evidence="2">
    <location>
        <begin position="20"/>
        <end position="221"/>
    </location>
</feature>
<gene>
    <name evidence="4" type="primary">LOC108901125</name>
</gene>
<dbReference type="Proteomes" id="UP000694890">
    <property type="component" value="Linkage group LG9"/>
</dbReference>
<organism evidence="3 4">
    <name type="scientific">Lates calcarifer</name>
    <name type="common">Barramundi</name>
    <name type="synonym">Holocentrus calcarifer</name>
    <dbReference type="NCBI Taxonomy" id="8187"/>
    <lineage>
        <taxon>Eukaryota</taxon>
        <taxon>Metazoa</taxon>
        <taxon>Chordata</taxon>
        <taxon>Craniata</taxon>
        <taxon>Vertebrata</taxon>
        <taxon>Euteleostomi</taxon>
        <taxon>Actinopterygii</taxon>
        <taxon>Neopterygii</taxon>
        <taxon>Teleostei</taxon>
        <taxon>Neoteleostei</taxon>
        <taxon>Acanthomorphata</taxon>
        <taxon>Carangaria</taxon>
        <taxon>Carangaria incertae sedis</taxon>
        <taxon>Centropomidae</taxon>
        <taxon>Lates</taxon>
    </lineage>
</organism>
<keyword evidence="1" id="KW-0175">Coiled coil</keyword>
<evidence type="ECO:0000313" key="4">
    <source>
        <dbReference type="RefSeq" id="XP_018558037.1"/>
    </source>
</evidence>
<proteinExistence type="predicted"/>
<dbReference type="AlphaFoldDB" id="A0AAJ7VK47"/>
<feature type="coiled-coil region" evidence="1">
    <location>
        <begin position="53"/>
        <end position="80"/>
    </location>
</feature>
<accession>A0AAJ7VK47</accession>
<sequence>MSVSRALQLSVLLVGLCQARRAPPTDGGSTSQEAGQVPVSQLRMLSLGLAHLLHGVEENAEQLEKQGEQVAAELDGATRSLESLRKKSLQAGRTRRQVRKDLQILSARGDRLWRVVKELQKGLEDLETEQRAMEQRMNRILQRVESLSEPRSGGRSQLDVSSMKVIMDKQARRLASLTSEVLAQDRLINRRLQRIQHLEKQVSDSVPAALMTDEDAESDCV</sequence>
<evidence type="ECO:0000313" key="3">
    <source>
        <dbReference type="Proteomes" id="UP000694890"/>
    </source>
</evidence>
<protein>
    <submittedName>
        <fullName evidence="4">Uncharacterized protein LOC108901125</fullName>
    </submittedName>
</protein>
<dbReference type="GeneID" id="108901125"/>
<keyword evidence="2" id="KW-0732">Signal</keyword>
<name>A0AAJ7VK47_LATCA</name>
<dbReference type="RefSeq" id="XP_018558037.1">
    <property type="nucleotide sequence ID" value="XM_018702521.2"/>
</dbReference>
<reference evidence="4" key="1">
    <citation type="submission" date="2025-08" db="UniProtKB">
        <authorList>
            <consortium name="RefSeq"/>
        </authorList>
    </citation>
    <scope>IDENTIFICATION</scope>
    <source>
        <tissue evidence="4">Brain</tissue>
    </source>
</reference>
<feature type="signal peptide" evidence="2">
    <location>
        <begin position="1"/>
        <end position="19"/>
    </location>
</feature>